<reference evidence="2" key="1">
    <citation type="journal article" date="2021" name="Proc. Natl. Acad. Sci. U.S.A.">
        <title>A Catalog of Tens of Thousands of Viruses from Human Metagenomes Reveals Hidden Associations with Chronic Diseases.</title>
        <authorList>
            <person name="Tisza M.J."/>
            <person name="Buck C.B."/>
        </authorList>
    </citation>
    <scope>NUCLEOTIDE SEQUENCE</scope>
    <source>
        <strain evidence="2">CtQqU1</strain>
    </source>
</reference>
<name>A0A8S5Q3Q8_9CAUD</name>
<sequence length="64" mass="7458">MKNWMKGETYKSNPWFFMAAGNYLIVGLIAEDGQKTIYVARQYYEIVNIPGEGWLRESDAECLF</sequence>
<dbReference type="EMBL" id="BK015568">
    <property type="protein sequence ID" value="DAE13762.1"/>
    <property type="molecule type" value="Genomic_DNA"/>
</dbReference>
<keyword evidence="1" id="KW-0812">Transmembrane</keyword>
<organism evidence="2">
    <name type="scientific">Siphoviridae sp. ctQqU1</name>
    <dbReference type="NCBI Taxonomy" id="2825496"/>
    <lineage>
        <taxon>Viruses</taxon>
        <taxon>Duplodnaviria</taxon>
        <taxon>Heunggongvirae</taxon>
        <taxon>Uroviricota</taxon>
        <taxon>Caudoviricetes</taxon>
    </lineage>
</organism>
<evidence type="ECO:0000256" key="1">
    <source>
        <dbReference type="SAM" id="Phobius"/>
    </source>
</evidence>
<accession>A0A8S5Q3Q8</accession>
<proteinExistence type="predicted"/>
<feature type="transmembrane region" description="Helical" evidence="1">
    <location>
        <begin position="12"/>
        <end position="30"/>
    </location>
</feature>
<keyword evidence="1" id="KW-0472">Membrane</keyword>
<protein>
    <submittedName>
        <fullName evidence="2">Uncharacterized protein</fullName>
    </submittedName>
</protein>
<keyword evidence="1" id="KW-1133">Transmembrane helix</keyword>
<evidence type="ECO:0000313" key="2">
    <source>
        <dbReference type="EMBL" id="DAE13762.1"/>
    </source>
</evidence>